<dbReference type="SUPFAM" id="SSF88659">
    <property type="entry name" value="Sigma3 and sigma4 domains of RNA polymerase sigma factors"/>
    <property type="match status" value="1"/>
</dbReference>
<keyword evidence="2" id="KW-0731">Sigma factor</keyword>
<dbReference type="InterPro" id="IPR036388">
    <property type="entry name" value="WH-like_DNA-bd_sf"/>
</dbReference>
<organism evidence="6 7">
    <name type="scientific">Candidatus Eisenbergiella merdavium</name>
    <dbReference type="NCBI Taxonomy" id="2838551"/>
    <lineage>
        <taxon>Bacteria</taxon>
        <taxon>Bacillati</taxon>
        <taxon>Bacillota</taxon>
        <taxon>Clostridia</taxon>
        <taxon>Lachnospirales</taxon>
        <taxon>Lachnospiraceae</taxon>
        <taxon>Eisenbergiella</taxon>
    </lineage>
</organism>
<dbReference type="SUPFAM" id="SSF88946">
    <property type="entry name" value="Sigma2 domain of RNA polymerase sigma factors"/>
    <property type="match status" value="1"/>
</dbReference>
<evidence type="ECO:0000313" key="6">
    <source>
        <dbReference type="EMBL" id="HJC22513.1"/>
    </source>
</evidence>
<dbReference type="PROSITE" id="PS00715">
    <property type="entry name" value="SIGMA70_1"/>
    <property type="match status" value="1"/>
</dbReference>
<dbReference type="PANTHER" id="PTHR30385:SF1">
    <property type="entry name" value="RNA POLYMERASE SIGMA-H FACTOR"/>
    <property type="match status" value="1"/>
</dbReference>
<keyword evidence="1" id="KW-0805">Transcription regulation</keyword>
<accession>A0A9D2SNM8</accession>
<protein>
    <submittedName>
        <fullName evidence="6">Sigma-70 family RNA polymerase sigma factor</fullName>
    </submittedName>
</protein>
<sequence>MSVLYGDYSDEELIGLLREGRRDITDYIMEKYKGMVKSKARSMFLLGGDSDDLIQEGMIGLFKAVRDYDSGRDASFSTFAELCVSRQMYTAVQASTRKKHMPLNTYISLYGTQGEAEEAELMNAIPADSEKSPEELFIDRENVEVLERTIEKELSAFEKQVLDLYVTGMRTPQIARVLGRDAKSTDNALSRIRSKLRKAIGDEGRQRT</sequence>
<keyword evidence="3" id="KW-0238">DNA-binding</keyword>
<dbReference type="InterPro" id="IPR013324">
    <property type="entry name" value="RNA_pol_sigma_r3/r4-like"/>
</dbReference>
<dbReference type="InterPro" id="IPR016371">
    <property type="entry name" value="RNA_pol_sigma-H_factor"/>
</dbReference>
<reference evidence="6" key="1">
    <citation type="journal article" date="2021" name="PeerJ">
        <title>Extensive microbial diversity within the chicken gut microbiome revealed by metagenomics and culture.</title>
        <authorList>
            <person name="Gilroy R."/>
            <person name="Ravi A."/>
            <person name="Getino M."/>
            <person name="Pursley I."/>
            <person name="Horton D.L."/>
            <person name="Alikhan N.F."/>
            <person name="Baker D."/>
            <person name="Gharbi K."/>
            <person name="Hall N."/>
            <person name="Watson M."/>
            <person name="Adriaenssens E.M."/>
            <person name="Foster-Nyarko E."/>
            <person name="Jarju S."/>
            <person name="Secka A."/>
            <person name="Antonio M."/>
            <person name="Oren A."/>
            <person name="Chaudhuri R.R."/>
            <person name="La Ragione R."/>
            <person name="Hildebrand F."/>
            <person name="Pallen M.J."/>
        </authorList>
    </citation>
    <scope>NUCLEOTIDE SEQUENCE</scope>
    <source>
        <strain evidence="6">USAMLcec2-132</strain>
    </source>
</reference>
<dbReference type="InterPro" id="IPR014284">
    <property type="entry name" value="RNA_pol_sigma-70_dom"/>
</dbReference>
<dbReference type="Gene3D" id="1.10.10.10">
    <property type="entry name" value="Winged helix-like DNA-binding domain superfamily/Winged helix DNA-binding domain"/>
    <property type="match status" value="1"/>
</dbReference>
<name>A0A9D2SNM8_9FIRM</name>
<evidence type="ECO:0000259" key="5">
    <source>
        <dbReference type="PROSITE" id="PS00715"/>
    </source>
</evidence>
<evidence type="ECO:0000256" key="3">
    <source>
        <dbReference type="ARBA" id="ARBA00023125"/>
    </source>
</evidence>
<proteinExistence type="predicted"/>
<dbReference type="PANTHER" id="PTHR30385">
    <property type="entry name" value="SIGMA FACTOR F FLAGELLAR"/>
    <property type="match status" value="1"/>
</dbReference>
<dbReference type="GO" id="GO:0006352">
    <property type="term" value="P:DNA-templated transcription initiation"/>
    <property type="evidence" value="ECO:0007669"/>
    <property type="project" value="InterPro"/>
</dbReference>
<evidence type="ECO:0000256" key="1">
    <source>
        <dbReference type="ARBA" id="ARBA00023015"/>
    </source>
</evidence>
<keyword evidence="4" id="KW-0804">Transcription</keyword>
<dbReference type="InterPro" id="IPR007627">
    <property type="entry name" value="RNA_pol_sigma70_r2"/>
</dbReference>
<gene>
    <name evidence="6" type="ORF">H9761_02270</name>
</gene>
<evidence type="ECO:0000313" key="7">
    <source>
        <dbReference type="Proteomes" id="UP000823891"/>
    </source>
</evidence>
<dbReference type="GO" id="GO:0016987">
    <property type="term" value="F:sigma factor activity"/>
    <property type="evidence" value="ECO:0007669"/>
    <property type="project" value="UniProtKB-KW"/>
</dbReference>
<evidence type="ECO:0000256" key="2">
    <source>
        <dbReference type="ARBA" id="ARBA00023082"/>
    </source>
</evidence>
<dbReference type="Gene3D" id="1.20.120.1810">
    <property type="match status" value="1"/>
</dbReference>
<evidence type="ECO:0000256" key="4">
    <source>
        <dbReference type="ARBA" id="ARBA00023163"/>
    </source>
</evidence>
<dbReference type="NCBIfam" id="TIGR02937">
    <property type="entry name" value="sigma70-ECF"/>
    <property type="match status" value="1"/>
</dbReference>
<reference evidence="6" key="2">
    <citation type="submission" date="2021-04" db="EMBL/GenBank/DDBJ databases">
        <authorList>
            <person name="Gilroy R."/>
        </authorList>
    </citation>
    <scope>NUCLEOTIDE SEQUENCE</scope>
    <source>
        <strain evidence="6">USAMLcec2-132</strain>
    </source>
</reference>
<feature type="domain" description="RNA polymerase sigma-70" evidence="5">
    <location>
        <begin position="52"/>
        <end position="65"/>
    </location>
</feature>
<dbReference type="InterPro" id="IPR013325">
    <property type="entry name" value="RNA_pol_sigma_r2"/>
</dbReference>
<dbReference type="GO" id="GO:0003677">
    <property type="term" value="F:DNA binding"/>
    <property type="evidence" value="ECO:0007669"/>
    <property type="project" value="UniProtKB-KW"/>
</dbReference>
<dbReference type="EMBL" id="DWWS01000013">
    <property type="protein sequence ID" value="HJC22513.1"/>
    <property type="molecule type" value="Genomic_DNA"/>
</dbReference>
<dbReference type="Proteomes" id="UP000823891">
    <property type="component" value="Unassembled WGS sequence"/>
</dbReference>
<dbReference type="Pfam" id="PF04542">
    <property type="entry name" value="Sigma70_r2"/>
    <property type="match status" value="1"/>
</dbReference>
<comment type="caution">
    <text evidence="6">The sequence shown here is derived from an EMBL/GenBank/DDBJ whole genome shotgun (WGS) entry which is preliminary data.</text>
</comment>
<dbReference type="InterPro" id="IPR000943">
    <property type="entry name" value="RNA_pol_sigma70"/>
</dbReference>
<dbReference type="AlphaFoldDB" id="A0A9D2SNM8"/>
<dbReference type="PIRSF" id="PIRSF002939">
    <property type="entry name" value="RNA_polymerase_sigma-H_factor"/>
    <property type="match status" value="1"/>
</dbReference>